<organism evidence="1 2">
    <name type="scientific">Pseudodesulfovibrio karagichevae</name>
    <dbReference type="NCBI Taxonomy" id="3239305"/>
    <lineage>
        <taxon>Bacteria</taxon>
        <taxon>Pseudomonadati</taxon>
        <taxon>Thermodesulfobacteriota</taxon>
        <taxon>Desulfovibrionia</taxon>
        <taxon>Desulfovibrionales</taxon>
        <taxon>Desulfovibrionaceae</taxon>
    </lineage>
</organism>
<accession>A0ABV4JXG9</accession>
<keyword evidence="2" id="KW-1185">Reference proteome</keyword>
<sequence length="138" mass="15262">MGKYQFGSASLARLNTCDPRLQVVMKASIAQGIMDMTVTEGHRDQATQDRYFSEGKSRIKFPDGKHNSYPSKAVDVAPFVGGKLSYDQRHCCHMAGLILGIAASLGIKLRWGGNWDQDGEPVTDQDFQDLVHFELVGE</sequence>
<dbReference type="Proteomes" id="UP001568698">
    <property type="component" value="Unassembled WGS sequence"/>
</dbReference>
<dbReference type="EMBL" id="JBGLYH010000002">
    <property type="protein sequence ID" value="MEZ7195412.1"/>
    <property type="molecule type" value="Genomic_DNA"/>
</dbReference>
<comment type="caution">
    <text evidence="1">The sequence shown here is derived from an EMBL/GenBank/DDBJ whole genome shotgun (WGS) entry which is preliminary data.</text>
</comment>
<dbReference type="SUPFAM" id="SSF55166">
    <property type="entry name" value="Hedgehog/DD-peptidase"/>
    <property type="match status" value="1"/>
</dbReference>
<evidence type="ECO:0000313" key="2">
    <source>
        <dbReference type="Proteomes" id="UP001568698"/>
    </source>
</evidence>
<dbReference type="InterPro" id="IPR009045">
    <property type="entry name" value="Zn_M74/Hedgehog-like"/>
</dbReference>
<evidence type="ECO:0008006" key="3">
    <source>
        <dbReference type="Google" id="ProtNLM"/>
    </source>
</evidence>
<name>A0ABV4JXG9_9BACT</name>
<dbReference type="RefSeq" id="WP_371384963.1">
    <property type="nucleotide sequence ID" value="NZ_JBGLYH010000002.1"/>
</dbReference>
<reference evidence="1 2" key="1">
    <citation type="submission" date="2024-08" db="EMBL/GenBank/DDBJ databases">
        <title>Sulfate-reducing bacteria isolated from formation water of the oil field in Kazakhstan and description of Pseudodesulfovibrio sp.</title>
        <authorList>
            <person name="Bidzhieva S.K."/>
            <person name="Tourova T.P."/>
            <person name="Grouzdev D.S."/>
            <person name="Beletsky A.V."/>
            <person name="Sokolova D.S."/>
            <person name="Samigullina S.R."/>
            <person name="Poltaraus A.B."/>
            <person name="Avtukh A.N."/>
            <person name="Tereshina V.M."/>
            <person name="Zhaparov N.S."/>
            <person name="Mardanov A.V."/>
            <person name="Nazina T.N."/>
        </authorList>
    </citation>
    <scope>NUCLEOTIDE SEQUENCE [LARGE SCALE GENOMIC DNA]</scope>
    <source>
        <strain evidence="1 2">9FUS</strain>
    </source>
</reference>
<gene>
    <name evidence="1" type="ORF">AB6M95_01510</name>
</gene>
<evidence type="ECO:0000313" key="1">
    <source>
        <dbReference type="EMBL" id="MEZ7195412.1"/>
    </source>
</evidence>
<dbReference type="Gene3D" id="3.30.1380.10">
    <property type="match status" value="1"/>
</dbReference>
<protein>
    <recommendedName>
        <fullName evidence="3">Peptidase M15C domain-containing protein</fullName>
    </recommendedName>
</protein>
<proteinExistence type="predicted"/>